<keyword evidence="17" id="KW-1185">Reference proteome</keyword>
<evidence type="ECO:0000259" key="14">
    <source>
        <dbReference type="PROSITE" id="PS50109"/>
    </source>
</evidence>
<evidence type="ECO:0000256" key="5">
    <source>
        <dbReference type="ARBA" id="ARBA00022679"/>
    </source>
</evidence>
<evidence type="ECO:0000256" key="7">
    <source>
        <dbReference type="ARBA" id="ARBA00022777"/>
    </source>
</evidence>
<evidence type="ECO:0000259" key="15">
    <source>
        <dbReference type="PROSITE" id="PS50110"/>
    </source>
</evidence>
<dbReference type="InterPro" id="IPR003594">
    <property type="entry name" value="HATPase_dom"/>
</dbReference>
<keyword evidence="6" id="KW-0547">Nucleotide-binding</keyword>
<dbReference type="Proteomes" id="UP000317839">
    <property type="component" value="Unassembled WGS sequence"/>
</dbReference>
<dbReference type="SUPFAM" id="SSF52172">
    <property type="entry name" value="CheY-like"/>
    <property type="match status" value="1"/>
</dbReference>
<evidence type="ECO:0000256" key="6">
    <source>
        <dbReference type="ARBA" id="ARBA00022741"/>
    </source>
</evidence>
<evidence type="ECO:0000313" key="16">
    <source>
        <dbReference type="EMBL" id="TQV73180.1"/>
    </source>
</evidence>
<comment type="subcellular location">
    <subcellularLocation>
        <location evidence="2">Membrane</location>
    </subcellularLocation>
</comment>
<evidence type="ECO:0000256" key="13">
    <source>
        <dbReference type="SAM" id="Coils"/>
    </source>
</evidence>
<dbReference type="CDD" id="cd16922">
    <property type="entry name" value="HATPase_EvgS-ArcB-TorS-like"/>
    <property type="match status" value="1"/>
</dbReference>
<dbReference type="SMART" id="SM00388">
    <property type="entry name" value="HisKA"/>
    <property type="match status" value="1"/>
</dbReference>
<proteinExistence type="predicted"/>
<dbReference type="PANTHER" id="PTHR45339">
    <property type="entry name" value="HYBRID SIGNAL TRANSDUCTION HISTIDINE KINASE J"/>
    <property type="match status" value="1"/>
</dbReference>
<dbReference type="InterPro" id="IPR005467">
    <property type="entry name" value="His_kinase_dom"/>
</dbReference>
<keyword evidence="11" id="KW-0131">Cell cycle</keyword>
<dbReference type="Gene3D" id="1.10.287.130">
    <property type="match status" value="1"/>
</dbReference>
<dbReference type="CDD" id="cd00082">
    <property type="entry name" value="HisKA"/>
    <property type="match status" value="1"/>
</dbReference>
<dbReference type="Gene3D" id="3.40.190.10">
    <property type="entry name" value="Periplasmic binding protein-like II"/>
    <property type="match status" value="8"/>
</dbReference>
<dbReference type="Gene3D" id="3.30.565.10">
    <property type="entry name" value="Histidine kinase-like ATPase, C-terminal domain"/>
    <property type="match status" value="1"/>
</dbReference>
<dbReference type="CDD" id="cd01007">
    <property type="entry name" value="PBP2_BvgS_HisK_like"/>
    <property type="match status" value="3"/>
</dbReference>
<dbReference type="EC" id="2.7.13.3" evidence="3"/>
<dbReference type="EMBL" id="VIKR01000004">
    <property type="protein sequence ID" value="TQV73180.1"/>
    <property type="molecule type" value="Genomic_DNA"/>
</dbReference>
<evidence type="ECO:0000256" key="11">
    <source>
        <dbReference type="ARBA" id="ARBA00023306"/>
    </source>
</evidence>
<dbReference type="InterPro" id="IPR036890">
    <property type="entry name" value="HATPase_C_sf"/>
</dbReference>
<accession>A0A545T7I0</accession>
<dbReference type="Pfam" id="PF00072">
    <property type="entry name" value="Response_reg"/>
    <property type="match status" value="1"/>
</dbReference>
<feature type="domain" description="Histidine kinase" evidence="14">
    <location>
        <begin position="1084"/>
        <end position="1304"/>
    </location>
</feature>
<feature type="domain" description="Response regulatory" evidence="15">
    <location>
        <begin position="1330"/>
        <end position="1447"/>
    </location>
</feature>
<dbReference type="InterPro" id="IPR001789">
    <property type="entry name" value="Sig_transdc_resp-reg_receiver"/>
</dbReference>
<feature type="modified residue" description="4-aspartylphosphate" evidence="12">
    <location>
        <position position="1379"/>
    </location>
</feature>
<evidence type="ECO:0000256" key="8">
    <source>
        <dbReference type="ARBA" id="ARBA00022840"/>
    </source>
</evidence>
<dbReference type="Pfam" id="PF00497">
    <property type="entry name" value="SBP_bac_3"/>
    <property type="match status" value="4"/>
</dbReference>
<evidence type="ECO:0000313" key="17">
    <source>
        <dbReference type="Proteomes" id="UP000317839"/>
    </source>
</evidence>
<dbReference type="Pfam" id="PF00512">
    <property type="entry name" value="HisKA"/>
    <property type="match status" value="1"/>
</dbReference>
<dbReference type="OrthoDB" id="9797243at2"/>
<dbReference type="FunFam" id="1.10.287.130:FF:000038">
    <property type="entry name" value="Sensory transduction histidine kinase"/>
    <property type="match status" value="1"/>
</dbReference>
<dbReference type="Pfam" id="PF02518">
    <property type="entry name" value="HATPase_c"/>
    <property type="match status" value="1"/>
</dbReference>
<organism evidence="16 17">
    <name type="scientific">Aliikangiella marina</name>
    <dbReference type="NCBI Taxonomy" id="1712262"/>
    <lineage>
        <taxon>Bacteria</taxon>
        <taxon>Pseudomonadati</taxon>
        <taxon>Pseudomonadota</taxon>
        <taxon>Gammaproteobacteria</taxon>
        <taxon>Oceanospirillales</taxon>
        <taxon>Pleioneaceae</taxon>
        <taxon>Aliikangiella</taxon>
    </lineage>
</organism>
<dbReference type="SUPFAM" id="SSF55874">
    <property type="entry name" value="ATPase domain of HSP90 chaperone/DNA topoisomerase II/histidine kinase"/>
    <property type="match status" value="1"/>
</dbReference>
<dbReference type="SMART" id="SM00448">
    <property type="entry name" value="REC"/>
    <property type="match status" value="1"/>
</dbReference>
<evidence type="ECO:0000256" key="1">
    <source>
        <dbReference type="ARBA" id="ARBA00000085"/>
    </source>
</evidence>
<evidence type="ECO:0000256" key="3">
    <source>
        <dbReference type="ARBA" id="ARBA00012438"/>
    </source>
</evidence>
<comment type="caution">
    <text evidence="16">The sequence shown here is derived from an EMBL/GenBank/DDBJ whole genome shotgun (WGS) entry which is preliminary data.</text>
</comment>
<keyword evidence="7" id="KW-0418">Kinase</keyword>
<evidence type="ECO:0000256" key="4">
    <source>
        <dbReference type="ARBA" id="ARBA00022553"/>
    </source>
</evidence>
<dbReference type="Gene3D" id="3.40.50.2300">
    <property type="match status" value="1"/>
</dbReference>
<dbReference type="PROSITE" id="PS50110">
    <property type="entry name" value="RESPONSE_REGULATORY"/>
    <property type="match status" value="1"/>
</dbReference>
<dbReference type="CDD" id="cd17546">
    <property type="entry name" value="REC_hyHK_CKI1_RcsC-like"/>
    <property type="match status" value="1"/>
</dbReference>
<dbReference type="InterPro" id="IPR001638">
    <property type="entry name" value="Solute-binding_3/MltF_N"/>
</dbReference>
<evidence type="ECO:0000256" key="2">
    <source>
        <dbReference type="ARBA" id="ARBA00004370"/>
    </source>
</evidence>
<keyword evidence="4 12" id="KW-0597">Phosphoprotein</keyword>
<evidence type="ECO:0000256" key="12">
    <source>
        <dbReference type="PROSITE-ProRule" id="PRU00169"/>
    </source>
</evidence>
<reference evidence="16 17" key="1">
    <citation type="submission" date="2019-06" db="EMBL/GenBank/DDBJ databases">
        <title>Draft genome of Aliikangiella marina GYP-15.</title>
        <authorList>
            <person name="Wang G."/>
        </authorList>
    </citation>
    <scope>NUCLEOTIDE SEQUENCE [LARGE SCALE GENOMIC DNA]</scope>
    <source>
        <strain evidence="16 17">GYP-15</strain>
    </source>
</reference>
<keyword evidence="13" id="KW-0175">Coiled coil</keyword>
<dbReference type="InterPro" id="IPR003661">
    <property type="entry name" value="HisK_dim/P_dom"/>
</dbReference>
<sequence length="1530" mass="171854">MDFYLAKTRLFGLSLCHITSPRRIGLSGFFWVLLALSSVISSYSVAAQVELTREEKAWLAENPVIRVAHSSQYEPLTIDNGSEIVGVLPDYYRLLGEKLSVKFEYVDIDWRDVYDKLAQKEFHLIALMDKRVGAQQNLLVGEPIFHALATVFARKDRTFDIKSLEDIATRSVAYNQNLILLSNFLSQSKHPSIVARPNSLSALQALLEGEADVMLGANIDGYYLAKHFIQELEPVYYSDELKATMGPAVRQQDKILLSILNKAVSSVTFAERQAIIEKWNVDVRQSSASSLLNQEQKTWVADNPVIPFYTTAFSPPYNYLTRQNQFVGITADILKGIEKRTGLKFEINAGDEASVTKQLRQKSLGLLGILPQTGIDESQVEYFPSESLVKGYVSLFGPTEQKGKLSLKDINNQVIATSPSFELSFAEELLSRNKRVVINKADRAIGSLLASQSNYFIQVDQIADFYLKESQVTNIDKIYTWPTAINGSFWLPKNQTILAQIIQVALEDIRQTELQSILNRWHGRIIDFDALNLSQAELDWLRSHSVIKVGNSLDYPPFDFNVNGQPQGYSVDYIKLLAEKLNLNIEFEQDTWPNLLQKLRAQELDVLVSISTSSQEAGMGIHFSEPYKYTPIALIARTENQGKIDFERLSGKTIAIGNISEDLKSALQQRFPESKYIEFSDNLDSMKAVSFGDADVTIITLPVANYIIRNNFLTNLVAVDEISQIAGANMEHRLAVKSSWPELVSILDKAKATLRQQSLNELDNKWINISRSPVTMSSEEIALSVDEKLLLGELPPLKFSGGNWKPMAVIAEDGSFSGLIADYLSVVSEKTGIEFQYVPKNSWSDVIEGYRTEKLDLLPAVESALNVGRETLFSDSYISFPMVIVTGDEVSFIRDTRQLNGRKVAVGKNYASFDYLRANYPDIELVEVEDVKEGLLKVVNSETYAFVGHLATAVNYIQELGLKNLKIVGETDFTYQHRIGISTKYDRVLPIINKALASMTTEEHRLIYDKWLPVEYDQGLDYAYISKIVGIVIFIAASVIIIISIWNRKLALEIIERKKVEEKLAEAKDRAESATKAKSTFLANMSHEIRTPMNAILGYAQLLNKDKDLSEENHYVVETINRSGEHLLGLINDMLDMSKIEAGRMEVTTIDFNLRELIDDIITMMDVNARYKDLRLEIDVDNDVPIFVRGDEGKLRQILINLIGNAIKFTDTGTVGVSISVVEKNENLHVIQFKISDTGIGISRDKLSTIFDAFSQAEGGQLVGGTGLGLPISLQLARMMHGDIQVDSEPGKGSDFYFVTRLYASGAKALVKQDRTKKVKGAALGEKIPTVLIVDDQPTNRMLLNRILKRHDFPTLQAENGKVAIEVYLKHRPPVILMDSVMPVLDGVSAIKKIREAQSEDENLTIIGVTANVLESEINALESAGANTVLKKPVQLDKLLMTISEYNGLRLVYEESTIENNEDDLDRNPNVFEELPDDIRRRIIDALKIGKIAELRQLVFVVKEWDMDKGKVFESMVKRYDLKGLKRHFL</sequence>
<dbReference type="GO" id="GO:0000155">
    <property type="term" value="F:phosphorelay sensor kinase activity"/>
    <property type="evidence" value="ECO:0007669"/>
    <property type="project" value="InterPro"/>
</dbReference>
<keyword evidence="9" id="KW-0902">Two-component regulatory system</keyword>
<evidence type="ECO:0000256" key="10">
    <source>
        <dbReference type="ARBA" id="ARBA00023136"/>
    </source>
</evidence>
<dbReference type="InterPro" id="IPR011006">
    <property type="entry name" value="CheY-like_superfamily"/>
</dbReference>
<dbReference type="InterPro" id="IPR036097">
    <property type="entry name" value="HisK_dim/P_sf"/>
</dbReference>
<keyword evidence="5" id="KW-0808">Transferase</keyword>
<dbReference type="GO" id="GO:0016020">
    <property type="term" value="C:membrane"/>
    <property type="evidence" value="ECO:0007669"/>
    <property type="project" value="UniProtKB-SubCell"/>
</dbReference>
<dbReference type="PROSITE" id="PS50109">
    <property type="entry name" value="HIS_KIN"/>
    <property type="match status" value="1"/>
</dbReference>
<dbReference type="SUPFAM" id="SSF47384">
    <property type="entry name" value="Homodimeric domain of signal transducing histidine kinase"/>
    <property type="match status" value="1"/>
</dbReference>
<keyword evidence="10" id="KW-0472">Membrane</keyword>
<dbReference type="GO" id="GO:0005524">
    <property type="term" value="F:ATP binding"/>
    <property type="evidence" value="ECO:0007669"/>
    <property type="project" value="UniProtKB-KW"/>
</dbReference>
<dbReference type="SMART" id="SM00062">
    <property type="entry name" value="PBPb"/>
    <property type="match status" value="3"/>
</dbReference>
<dbReference type="SUPFAM" id="SSF53850">
    <property type="entry name" value="Periplasmic binding protein-like II"/>
    <property type="match status" value="4"/>
</dbReference>
<comment type="catalytic activity">
    <reaction evidence="1">
        <text>ATP + protein L-histidine = ADP + protein N-phospho-L-histidine.</text>
        <dbReference type="EC" id="2.7.13.3"/>
    </reaction>
</comment>
<protein>
    <recommendedName>
        <fullName evidence="3">histidine kinase</fullName>
        <ecNumber evidence="3">2.7.13.3</ecNumber>
    </recommendedName>
</protein>
<keyword evidence="8" id="KW-0067">ATP-binding</keyword>
<dbReference type="PANTHER" id="PTHR45339:SF1">
    <property type="entry name" value="HYBRID SIGNAL TRANSDUCTION HISTIDINE KINASE J"/>
    <property type="match status" value="1"/>
</dbReference>
<dbReference type="PRINTS" id="PR00344">
    <property type="entry name" value="BCTRLSENSOR"/>
</dbReference>
<dbReference type="FunFam" id="3.30.565.10:FF:000010">
    <property type="entry name" value="Sensor histidine kinase RcsC"/>
    <property type="match status" value="1"/>
</dbReference>
<feature type="coiled-coil region" evidence="13">
    <location>
        <begin position="1050"/>
        <end position="1077"/>
    </location>
</feature>
<name>A0A545T7I0_9GAMM</name>
<gene>
    <name evidence="16" type="ORF">FLL45_17180</name>
</gene>
<dbReference type="InterPro" id="IPR004358">
    <property type="entry name" value="Sig_transdc_His_kin-like_C"/>
</dbReference>
<evidence type="ECO:0000256" key="9">
    <source>
        <dbReference type="ARBA" id="ARBA00023012"/>
    </source>
</evidence>
<dbReference type="SMART" id="SM00387">
    <property type="entry name" value="HATPase_c"/>
    <property type="match status" value="1"/>
</dbReference>